<proteinExistence type="predicted"/>
<sequence length="203" mass="22502">MSIRNMLQHAGTNQHQTEQRTKNTFNKGTTMPEIHQPLPGPARDRTLSIRSVITALLLLSALISGCATVSSGQARYSDRVDGLFQSATVIPDHTYYFLGSENDPDAVIVIDNRYRLQTSRAWARAEPSVKLLQQWAFMARTYEGDLACPYRGVVLRGPDGQQVGMGYSRWTFTTITYPKPGVVAVGQPIPLGTCIGQERLDDM</sequence>
<evidence type="ECO:0000256" key="1">
    <source>
        <dbReference type="SAM" id="Phobius"/>
    </source>
</evidence>
<keyword evidence="3" id="KW-1185">Reference proteome</keyword>
<dbReference type="AlphaFoldDB" id="A0A915XIP8"/>
<dbReference type="EMBL" id="AP024233">
    <property type="protein sequence ID" value="BCO07827.1"/>
    <property type="molecule type" value="Genomic_DNA"/>
</dbReference>
<organism evidence="2 3">
    <name type="scientific">Desulfolithobacter dissulfuricans</name>
    <dbReference type="NCBI Taxonomy" id="2795293"/>
    <lineage>
        <taxon>Bacteria</taxon>
        <taxon>Pseudomonadati</taxon>
        <taxon>Thermodesulfobacteriota</taxon>
        <taxon>Desulfobulbia</taxon>
        <taxon>Desulfobulbales</taxon>
        <taxon>Desulfobulbaceae</taxon>
        <taxon>Desulfolithobacter</taxon>
    </lineage>
</organism>
<evidence type="ECO:0000313" key="2">
    <source>
        <dbReference type="EMBL" id="BCO07827.1"/>
    </source>
</evidence>
<keyword evidence="1" id="KW-0812">Transmembrane</keyword>
<keyword evidence="1" id="KW-0472">Membrane</keyword>
<gene>
    <name evidence="2" type="ORF">GF1_02030</name>
</gene>
<keyword evidence="1" id="KW-1133">Transmembrane helix</keyword>
<dbReference type="KEGG" id="ddu:GF1_02030"/>
<accession>A0A915XIP8</accession>
<protein>
    <submittedName>
        <fullName evidence="2">Uncharacterized protein</fullName>
    </submittedName>
</protein>
<feature type="transmembrane region" description="Helical" evidence="1">
    <location>
        <begin position="47"/>
        <end position="69"/>
    </location>
</feature>
<reference evidence="2" key="1">
    <citation type="submission" date="2020-12" db="EMBL/GenBank/DDBJ databases">
        <title>Desulfobium dissulfuricans gen. nov., sp. nov., a novel mesophilic, sulfate-reducing bacterium isolated from a deep-sea hydrothermal vent.</title>
        <authorList>
            <person name="Hashimoto Y."/>
            <person name="Tame A."/>
            <person name="Sawayama S."/>
            <person name="Miyazaki J."/>
            <person name="Takai K."/>
            <person name="Nakagawa S."/>
        </authorList>
    </citation>
    <scope>NUCLEOTIDE SEQUENCE</scope>
    <source>
        <strain evidence="2">GF1</strain>
    </source>
</reference>
<evidence type="ECO:0000313" key="3">
    <source>
        <dbReference type="Proteomes" id="UP001063350"/>
    </source>
</evidence>
<name>A0A915XIP8_9BACT</name>
<dbReference type="Proteomes" id="UP001063350">
    <property type="component" value="Chromosome"/>
</dbReference>